<reference evidence="9 10" key="1">
    <citation type="journal article" date="2023" name="Sci. Data">
        <title>Genome assembly of the Korean intertidal mud-creeper Batillaria attramentaria.</title>
        <authorList>
            <person name="Patra A.K."/>
            <person name="Ho P.T."/>
            <person name="Jun S."/>
            <person name="Lee S.J."/>
            <person name="Kim Y."/>
            <person name="Won Y.J."/>
        </authorList>
    </citation>
    <scope>NUCLEOTIDE SEQUENCE [LARGE SCALE GENOMIC DNA]</scope>
    <source>
        <strain evidence="9">Wonlab-2016</strain>
    </source>
</reference>
<sequence length="378" mass="41072">MEGVSTVAMSDVDSYTCMLSLEVDLTKYLYLPVVLLGIVGNMIVLWVWQADSSFSPSTFFIQYLALSDALYLAVCVAQYVGTLVQGSPFTGVDELDLNNSFTFSGDVTPFGVPLFSGDVSPFGGEDGISFTGDGAPVTGEDSLMHEEDPSIGGDGALFSEVAGDFSLLFSIMSVHVTLALAVSRCVAVYRPLRVHLILSRRRVIIASVVIACWSLLFGGLVMGHHICHALGSSCADDIQERLADPVYYLSVLVIAGCLPLLLMAASNVALLVKVCRRDVTSYLSDDQTRASRQRTRRLTLGVVCITTTSLLAYPVYLSVIAVFHAQMNINITVFIVMCIGRLINLLSHSINVIFYAIFASEFRRLLVLRFAQLRGSCK</sequence>
<keyword evidence="4 7" id="KW-1133">Transmembrane helix</keyword>
<keyword evidence="10" id="KW-1185">Reference proteome</keyword>
<dbReference type="PROSITE" id="PS50262">
    <property type="entry name" value="G_PROTEIN_RECEP_F1_2"/>
    <property type="match status" value="1"/>
</dbReference>
<evidence type="ECO:0000313" key="10">
    <source>
        <dbReference type="Proteomes" id="UP001519460"/>
    </source>
</evidence>
<comment type="caution">
    <text evidence="9">The sequence shown here is derived from an EMBL/GenBank/DDBJ whole genome shotgun (WGS) entry which is preliminary data.</text>
</comment>
<organism evidence="9 10">
    <name type="scientific">Batillaria attramentaria</name>
    <dbReference type="NCBI Taxonomy" id="370345"/>
    <lineage>
        <taxon>Eukaryota</taxon>
        <taxon>Metazoa</taxon>
        <taxon>Spiralia</taxon>
        <taxon>Lophotrochozoa</taxon>
        <taxon>Mollusca</taxon>
        <taxon>Gastropoda</taxon>
        <taxon>Caenogastropoda</taxon>
        <taxon>Sorbeoconcha</taxon>
        <taxon>Cerithioidea</taxon>
        <taxon>Batillariidae</taxon>
        <taxon>Batillaria</taxon>
    </lineage>
</organism>
<gene>
    <name evidence="9" type="ORF">BaRGS_00034012</name>
</gene>
<evidence type="ECO:0000256" key="3">
    <source>
        <dbReference type="ARBA" id="ARBA00022692"/>
    </source>
</evidence>
<feature type="transmembrane region" description="Helical" evidence="7">
    <location>
        <begin position="165"/>
        <end position="182"/>
    </location>
</feature>
<evidence type="ECO:0000256" key="4">
    <source>
        <dbReference type="ARBA" id="ARBA00022989"/>
    </source>
</evidence>
<dbReference type="SUPFAM" id="SSF81321">
    <property type="entry name" value="Family A G protein-coupled receptor-like"/>
    <property type="match status" value="2"/>
</dbReference>
<dbReference type="CDD" id="cd00637">
    <property type="entry name" value="7tm_classA_rhodopsin-like"/>
    <property type="match status" value="1"/>
</dbReference>
<dbReference type="PANTHER" id="PTHR24241">
    <property type="entry name" value="NEUROPEPTIDE RECEPTOR-RELATED G-PROTEIN COUPLED RECEPTOR"/>
    <property type="match status" value="1"/>
</dbReference>
<evidence type="ECO:0000256" key="2">
    <source>
        <dbReference type="ARBA" id="ARBA00022475"/>
    </source>
</evidence>
<dbReference type="InterPro" id="IPR017452">
    <property type="entry name" value="GPCR_Rhodpsn_7TM"/>
</dbReference>
<keyword evidence="6" id="KW-0675">Receptor</keyword>
<feature type="domain" description="G-protein coupled receptors family 1 profile" evidence="8">
    <location>
        <begin position="40"/>
        <end position="355"/>
    </location>
</feature>
<dbReference type="InterPro" id="IPR000276">
    <property type="entry name" value="GPCR_Rhodpsn"/>
</dbReference>
<protein>
    <recommendedName>
        <fullName evidence="8">G-protein coupled receptors family 1 profile domain-containing protein</fullName>
    </recommendedName>
</protein>
<evidence type="ECO:0000259" key="8">
    <source>
        <dbReference type="PROSITE" id="PS50262"/>
    </source>
</evidence>
<dbReference type="PRINTS" id="PR00237">
    <property type="entry name" value="GPCRRHODOPSN"/>
</dbReference>
<evidence type="ECO:0000256" key="6">
    <source>
        <dbReference type="ARBA" id="ARBA00023170"/>
    </source>
</evidence>
<keyword evidence="2" id="KW-1003">Cell membrane</keyword>
<feature type="transmembrane region" description="Helical" evidence="7">
    <location>
        <begin position="246"/>
        <end position="272"/>
    </location>
</feature>
<keyword evidence="3 7" id="KW-0812">Transmembrane</keyword>
<feature type="transmembrane region" description="Helical" evidence="7">
    <location>
        <begin position="60"/>
        <end position="80"/>
    </location>
</feature>
<dbReference type="AlphaFoldDB" id="A0ABD0JIQ5"/>
<feature type="transmembrane region" description="Helical" evidence="7">
    <location>
        <begin position="298"/>
        <end position="325"/>
    </location>
</feature>
<evidence type="ECO:0000256" key="7">
    <source>
        <dbReference type="SAM" id="Phobius"/>
    </source>
</evidence>
<dbReference type="Proteomes" id="UP001519460">
    <property type="component" value="Unassembled WGS sequence"/>
</dbReference>
<dbReference type="EMBL" id="JACVVK020000427">
    <property type="protein sequence ID" value="KAK7474719.1"/>
    <property type="molecule type" value="Genomic_DNA"/>
</dbReference>
<name>A0ABD0JIQ5_9CAEN</name>
<dbReference type="GO" id="GO:0005886">
    <property type="term" value="C:plasma membrane"/>
    <property type="evidence" value="ECO:0007669"/>
    <property type="project" value="UniProtKB-SubCell"/>
</dbReference>
<feature type="transmembrane region" description="Helical" evidence="7">
    <location>
        <begin position="331"/>
        <end position="358"/>
    </location>
</feature>
<accession>A0ABD0JIQ5</accession>
<feature type="transmembrane region" description="Helical" evidence="7">
    <location>
        <begin position="203"/>
        <end position="226"/>
    </location>
</feature>
<proteinExistence type="predicted"/>
<evidence type="ECO:0000256" key="1">
    <source>
        <dbReference type="ARBA" id="ARBA00004651"/>
    </source>
</evidence>
<comment type="subcellular location">
    <subcellularLocation>
        <location evidence="1">Cell membrane</location>
        <topology evidence="1">Multi-pass membrane protein</topology>
    </subcellularLocation>
</comment>
<dbReference type="PANTHER" id="PTHR24241:SF76">
    <property type="entry name" value="NEUROPEPTIDE SIFAMIDE RECEPTOR"/>
    <property type="match status" value="1"/>
</dbReference>
<dbReference type="Gene3D" id="1.20.1070.10">
    <property type="entry name" value="Rhodopsin 7-helix transmembrane proteins"/>
    <property type="match status" value="2"/>
</dbReference>
<evidence type="ECO:0000313" key="9">
    <source>
        <dbReference type="EMBL" id="KAK7474719.1"/>
    </source>
</evidence>
<keyword evidence="5 7" id="KW-0472">Membrane</keyword>
<evidence type="ECO:0000256" key="5">
    <source>
        <dbReference type="ARBA" id="ARBA00023136"/>
    </source>
</evidence>
<feature type="transmembrane region" description="Helical" evidence="7">
    <location>
        <begin position="28"/>
        <end position="48"/>
    </location>
</feature>